<dbReference type="Proteomes" id="UP000186736">
    <property type="component" value="Unassembled WGS sequence"/>
</dbReference>
<name>A0A1Q9R4M7_PSEPU</name>
<protein>
    <recommendedName>
        <fullName evidence="1">AB hydrolase-1 domain-containing protein</fullName>
    </recommendedName>
</protein>
<dbReference type="InterPro" id="IPR050266">
    <property type="entry name" value="AB_hydrolase_sf"/>
</dbReference>
<feature type="domain" description="AB hydrolase-1" evidence="1">
    <location>
        <begin position="67"/>
        <end position="187"/>
    </location>
</feature>
<dbReference type="SUPFAM" id="SSF53474">
    <property type="entry name" value="alpha/beta-Hydrolases"/>
    <property type="match status" value="1"/>
</dbReference>
<dbReference type="InterPro" id="IPR029058">
    <property type="entry name" value="AB_hydrolase_fold"/>
</dbReference>
<gene>
    <name evidence="2" type="ORF">PSEMO_28050</name>
</gene>
<evidence type="ECO:0000259" key="1">
    <source>
        <dbReference type="Pfam" id="PF00561"/>
    </source>
</evidence>
<dbReference type="InterPro" id="IPR000073">
    <property type="entry name" value="AB_hydrolase_1"/>
</dbReference>
<sequence>MDITTWHHGSVKDCHICRGLLFIKHLDMNLEARMSSPVSAEAVWIETPYGQLFARRWFPAQLDSTRPVIVLFHDSLGCVALWRDFPEQLCARTGLQVVAYDRLGFGQSTPWPGPLPLDFIENEARRFFPLLRDALGIGRFIAFGHSVGGAMASACAAHYGEACQALITESAQAFVEDRTLEGIRTAKAQFREPGQLERLARYHGDKARWVLDAWTETWLSEAFAHWTLESIVGRLHCPLLALHGELDEYGSTLHPQRIAALAGDRGEAVILEGHHHVPHREDAALVLDKVADYLKHAT</sequence>
<evidence type="ECO:0000313" key="3">
    <source>
        <dbReference type="Proteomes" id="UP000186736"/>
    </source>
</evidence>
<organism evidence="2 3">
    <name type="scientific">Pseudomonas putida</name>
    <name type="common">Arthrobacter siderocapsulatus</name>
    <dbReference type="NCBI Taxonomy" id="303"/>
    <lineage>
        <taxon>Bacteria</taxon>
        <taxon>Pseudomonadati</taxon>
        <taxon>Pseudomonadota</taxon>
        <taxon>Gammaproteobacteria</taxon>
        <taxon>Pseudomonadales</taxon>
        <taxon>Pseudomonadaceae</taxon>
        <taxon>Pseudomonas</taxon>
    </lineage>
</organism>
<comment type="caution">
    <text evidence="2">The sequence shown here is derived from an EMBL/GenBank/DDBJ whole genome shotgun (WGS) entry which is preliminary data.</text>
</comment>
<dbReference type="Gene3D" id="3.40.50.1820">
    <property type="entry name" value="alpha/beta hydrolase"/>
    <property type="match status" value="1"/>
</dbReference>
<reference evidence="2 3" key="1">
    <citation type="submission" date="2016-10" db="EMBL/GenBank/DDBJ databases">
        <title>Genome Sequence of Pseudomonas putida GM4FR.</title>
        <authorList>
            <person name="Poehlein A."/>
            <person name="Wemheuer F."/>
            <person name="Hollensteiner J."/>
            <person name="Wemheuer B."/>
        </authorList>
    </citation>
    <scope>NUCLEOTIDE SEQUENCE [LARGE SCALE GENOMIC DNA]</scope>
    <source>
        <strain evidence="2 3">GM4FR</strain>
    </source>
</reference>
<accession>A0A1Q9R4M7</accession>
<dbReference type="EMBL" id="MKZO01000024">
    <property type="protein sequence ID" value="OLS62341.1"/>
    <property type="molecule type" value="Genomic_DNA"/>
</dbReference>
<dbReference type="AlphaFoldDB" id="A0A1Q9R4M7"/>
<evidence type="ECO:0000313" key="2">
    <source>
        <dbReference type="EMBL" id="OLS62341.1"/>
    </source>
</evidence>
<dbReference type="Pfam" id="PF00561">
    <property type="entry name" value="Abhydrolase_1"/>
    <property type="match status" value="1"/>
</dbReference>
<dbReference type="PANTHER" id="PTHR43798">
    <property type="entry name" value="MONOACYLGLYCEROL LIPASE"/>
    <property type="match status" value="1"/>
</dbReference>
<proteinExistence type="predicted"/>